<reference evidence="2" key="1">
    <citation type="submission" date="2013-08" db="EMBL/GenBank/DDBJ databases">
        <authorList>
            <person name="Mendez C."/>
            <person name="Richter M."/>
            <person name="Ferrer M."/>
            <person name="Sanchez J."/>
        </authorList>
    </citation>
    <scope>NUCLEOTIDE SEQUENCE</scope>
</reference>
<comment type="caution">
    <text evidence="2">The sequence shown here is derived from an EMBL/GenBank/DDBJ whole genome shotgun (WGS) entry which is preliminary data.</text>
</comment>
<dbReference type="PANTHER" id="PTHR34655:SF2">
    <property type="entry name" value="PEROXIREDOXIN FAMILY PROTEIN"/>
    <property type="match status" value="1"/>
</dbReference>
<dbReference type="InterPro" id="IPR027396">
    <property type="entry name" value="DsrEFH-like"/>
</dbReference>
<feature type="non-terminal residue" evidence="2">
    <location>
        <position position="1"/>
    </location>
</feature>
<gene>
    <name evidence="2" type="ORF">B1B_03773</name>
</gene>
<proteinExistence type="predicted"/>
<dbReference type="Pfam" id="PF13686">
    <property type="entry name" value="DrsE_2"/>
    <property type="match status" value="1"/>
</dbReference>
<evidence type="ECO:0000256" key="1">
    <source>
        <dbReference type="SAM" id="Phobius"/>
    </source>
</evidence>
<dbReference type="Gene3D" id="3.40.1260.10">
    <property type="entry name" value="DsrEFH-like"/>
    <property type="match status" value="1"/>
</dbReference>
<name>T1CU79_9ZZZZ</name>
<dbReference type="SUPFAM" id="SSF75169">
    <property type="entry name" value="DsrEFH-like"/>
    <property type="match status" value="1"/>
</dbReference>
<dbReference type="AlphaFoldDB" id="T1CU79"/>
<feature type="transmembrane region" description="Helical" evidence="1">
    <location>
        <begin position="12"/>
        <end position="37"/>
    </location>
</feature>
<dbReference type="EMBL" id="AUZY01002335">
    <property type="protein sequence ID" value="EQD72419.1"/>
    <property type="molecule type" value="Genomic_DNA"/>
</dbReference>
<protein>
    <recommendedName>
        <fullName evidence="3">Peroxiredoxin</fullName>
    </recommendedName>
</protein>
<keyword evidence="1" id="KW-0812">Transmembrane</keyword>
<reference evidence="2" key="2">
    <citation type="journal article" date="2014" name="ISME J.">
        <title>Microbial stratification in low pH oxic and suboxic macroscopic growths along an acid mine drainage.</title>
        <authorList>
            <person name="Mendez-Garcia C."/>
            <person name="Mesa V."/>
            <person name="Sprenger R.R."/>
            <person name="Richter M."/>
            <person name="Diez M.S."/>
            <person name="Solano J."/>
            <person name="Bargiela R."/>
            <person name="Golyshina O.V."/>
            <person name="Manteca A."/>
            <person name="Ramos J.L."/>
            <person name="Gallego J.R."/>
            <person name="Llorente I."/>
            <person name="Martins Dos Santos V.A."/>
            <person name="Jensen O.N."/>
            <person name="Pelaez A.I."/>
            <person name="Sanchez J."/>
            <person name="Ferrer M."/>
        </authorList>
    </citation>
    <scope>NUCLEOTIDE SEQUENCE</scope>
</reference>
<dbReference type="InterPro" id="IPR032836">
    <property type="entry name" value="DsrE2-like"/>
</dbReference>
<organism evidence="2">
    <name type="scientific">mine drainage metagenome</name>
    <dbReference type="NCBI Taxonomy" id="410659"/>
    <lineage>
        <taxon>unclassified sequences</taxon>
        <taxon>metagenomes</taxon>
        <taxon>ecological metagenomes</taxon>
    </lineage>
</organism>
<evidence type="ECO:0008006" key="3">
    <source>
        <dbReference type="Google" id="ProtNLM"/>
    </source>
</evidence>
<sequence>VVLTENHVDKLLPFSTLVSGAVAMGLEVHVFASFWGLDAFRKSSPSPHPPASPGHGEAAARLDRTLVDRKVPSWKAMLSAAKGIGTLHVYACSQSMQLFGLTPADLDPIVDEVVGIATFIDRTRHAEASYFI</sequence>
<dbReference type="PANTHER" id="PTHR34655">
    <property type="entry name" value="CONSERVED WITHIN P. AEROPHILUM"/>
    <property type="match status" value="1"/>
</dbReference>
<evidence type="ECO:0000313" key="2">
    <source>
        <dbReference type="EMBL" id="EQD72419.1"/>
    </source>
</evidence>
<accession>T1CU79</accession>
<keyword evidence="1" id="KW-1133">Transmembrane helix</keyword>
<keyword evidence="1" id="KW-0472">Membrane</keyword>